<feature type="non-terminal residue" evidence="1">
    <location>
        <position position="1"/>
    </location>
</feature>
<comment type="caution">
    <text evidence="1">The sequence shown here is derived from an EMBL/GenBank/DDBJ whole genome shotgun (WGS) entry which is preliminary data.</text>
</comment>
<gene>
    <name evidence="1" type="ORF">S03H2_08724</name>
</gene>
<sequence length="67" mass="7103">TLLNQMYTPAQIATMGVMPTITEVEQFIGAGSIATFYPTYGVAIVFRADTVAGVIYISIEANVEGGE</sequence>
<proteinExistence type="predicted"/>
<name>X1EGH5_9ZZZZ</name>
<evidence type="ECO:0000313" key="1">
    <source>
        <dbReference type="EMBL" id="GAH19440.1"/>
    </source>
</evidence>
<reference evidence="1" key="1">
    <citation type="journal article" date="2014" name="Front. Microbiol.">
        <title>High frequency of phylogenetically diverse reductive dehalogenase-homologous genes in deep subseafloor sedimentary metagenomes.</title>
        <authorList>
            <person name="Kawai M."/>
            <person name="Futagami T."/>
            <person name="Toyoda A."/>
            <person name="Takaki Y."/>
            <person name="Nishi S."/>
            <person name="Hori S."/>
            <person name="Arai W."/>
            <person name="Tsubouchi T."/>
            <person name="Morono Y."/>
            <person name="Uchiyama I."/>
            <person name="Ito T."/>
            <person name="Fujiyama A."/>
            <person name="Inagaki F."/>
            <person name="Takami H."/>
        </authorList>
    </citation>
    <scope>NUCLEOTIDE SEQUENCE</scope>
    <source>
        <strain evidence="1">Expedition CK06-06</strain>
    </source>
</reference>
<organism evidence="1">
    <name type="scientific">marine sediment metagenome</name>
    <dbReference type="NCBI Taxonomy" id="412755"/>
    <lineage>
        <taxon>unclassified sequences</taxon>
        <taxon>metagenomes</taxon>
        <taxon>ecological metagenomes</taxon>
    </lineage>
</organism>
<protein>
    <submittedName>
        <fullName evidence="1">Uncharacterized protein</fullName>
    </submittedName>
</protein>
<dbReference type="AlphaFoldDB" id="X1EGH5"/>
<accession>X1EGH5</accession>
<dbReference type="EMBL" id="BARU01004291">
    <property type="protein sequence ID" value="GAH19440.1"/>
    <property type="molecule type" value="Genomic_DNA"/>
</dbReference>